<comment type="caution">
    <text evidence="1">The sequence shown here is derived from an EMBL/GenBank/DDBJ whole genome shotgun (WGS) entry which is preliminary data.</text>
</comment>
<evidence type="ECO:0000313" key="2">
    <source>
        <dbReference type="Proteomes" id="UP000762676"/>
    </source>
</evidence>
<proteinExistence type="predicted"/>
<keyword evidence="2" id="KW-1185">Reference proteome</keyword>
<gene>
    <name evidence="1" type="ORF">ElyMa_005730200</name>
</gene>
<accession>A0AAV4FM66</accession>
<evidence type="ECO:0000313" key="1">
    <source>
        <dbReference type="EMBL" id="GFR73446.1"/>
    </source>
</evidence>
<dbReference type="AlphaFoldDB" id="A0AAV4FM66"/>
<dbReference type="EMBL" id="BMAT01011479">
    <property type="protein sequence ID" value="GFR73446.1"/>
    <property type="molecule type" value="Genomic_DNA"/>
</dbReference>
<organism evidence="1 2">
    <name type="scientific">Elysia marginata</name>
    <dbReference type="NCBI Taxonomy" id="1093978"/>
    <lineage>
        <taxon>Eukaryota</taxon>
        <taxon>Metazoa</taxon>
        <taxon>Spiralia</taxon>
        <taxon>Lophotrochozoa</taxon>
        <taxon>Mollusca</taxon>
        <taxon>Gastropoda</taxon>
        <taxon>Heterobranchia</taxon>
        <taxon>Euthyneura</taxon>
        <taxon>Panpulmonata</taxon>
        <taxon>Sacoglossa</taxon>
        <taxon>Placobranchoidea</taxon>
        <taxon>Plakobranchidae</taxon>
        <taxon>Elysia</taxon>
    </lineage>
</organism>
<dbReference type="Proteomes" id="UP000762676">
    <property type="component" value="Unassembled WGS sequence"/>
</dbReference>
<sequence>MRRTGPGVHKKNGEDPGRISILSAAVKQEKLRDQGEVVDATTRSWSPSTVKRGQLTVEDSQSMSGVCGSQAFPTAAAASDWRWAAVVLSP</sequence>
<protein>
    <submittedName>
        <fullName evidence="1">Uncharacterized protein</fullName>
    </submittedName>
</protein>
<name>A0AAV4FM66_9GAST</name>
<reference evidence="1 2" key="1">
    <citation type="journal article" date="2021" name="Elife">
        <title>Chloroplast acquisition without the gene transfer in kleptoplastic sea slugs, Plakobranchus ocellatus.</title>
        <authorList>
            <person name="Maeda T."/>
            <person name="Takahashi S."/>
            <person name="Yoshida T."/>
            <person name="Shimamura S."/>
            <person name="Takaki Y."/>
            <person name="Nagai Y."/>
            <person name="Toyoda A."/>
            <person name="Suzuki Y."/>
            <person name="Arimoto A."/>
            <person name="Ishii H."/>
            <person name="Satoh N."/>
            <person name="Nishiyama T."/>
            <person name="Hasebe M."/>
            <person name="Maruyama T."/>
            <person name="Minagawa J."/>
            <person name="Obokata J."/>
            <person name="Shigenobu S."/>
        </authorList>
    </citation>
    <scope>NUCLEOTIDE SEQUENCE [LARGE SCALE GENOMIC DNA]</scope>
</reference>